<evidence type="ECO:0000256" key="3">
    <source>
        <dbReference type="ARBA" id="ARBA00022782"/>
    </source>
</evidence>
<evidence type="ECO:0000259" key="6">
    <source>
        <dbReference type="PROSITE" id="PS50303"/>
    </source>
</evidence>
<evidence type="ECO:0000313" key="8">
    <source>
        <dbReference type="Proteomes" id="UP001432322"/>
    </source>
</evidence>
<dbReference type="InterPro" id="IPR011989">
    <property type="entry name" value="ARM-like"/>
</dbReference>
<evidence type="ECO:0000256" key="1">
    <source>
        <dbReference type="ARBA" id="ARBA00022473"/>
    </source>
</evidence>
<feature type="repeat" description="Pumilio" evidence="4">
    <location>
        <begin position="350"/>
        <end position="386"/>
    </location>
</feature>
<dbReference type="PANTHER" id="PTHR12537:SF112">
    <property type="entry name" value="FEM-3 MRNA-BINDING FACTOR 1-RELATED"/>
    <property type="match status" value="1"/>
</dbReference>
<feature type="compositionally biased region" description="Polar residues" evidence="5">
    <location>
        <begin position="548"/>
        <end position="557"/>
    </location>
</feature>
<feature type="repeat" description="Pumilio" evidence="4">
    <location>
        <begin position="190"/>
        <end position="225"/>
    </location>
</feature>
<feature type="repeat" description="Pumilio" evidence="4">
    <location>
        <begin position="388"/>
        <end position="423"/>
    </location>
</feature>
<dbReference type="SMART" id="SM00025">
    <property type="entry name" value="Pumilio"/>
    <property type="match status" value="8"/>
</dbReference>
<dbReference type="GO" id="GO:0005737">
    <property type="term" value="C:cytoplasm"/>
    <property type="evidence" value="ECO:0007669"/>
    <property type="project" value="TreeGrafter"/>
</dbReference>
<dbReference type="GO" id="GO:0005634">
    <property type="term" value="C:nucleus"/>
    <property type="evidence" value="ECO:0007669"/>
    <property type="project" value="TreeGrafter"/>
</dbReference>
<dbReference type="Proteomes" id="UP001432322">
    <property type="component" value="Unassembled WGS sequence"/>
</dbReference>
<dbReference type="InterPro" id="IPR033133">
    <property type="entry name" value="PUM-HD"/>
</dbReference>
<dbReference type="PANTHER" id="PTHR12537">
    <property type="entry name" value="RNA BINDING PROTEIN PUMILIO-RELATED"/>
    <property type="match status" value="1"/>
</dbReference>
<dbReference type="SUPFAM" id="SSF48371">
    <property type="entry name" value="ARM repeat"/>
    <property type="match status" value="1"/>
</dbReference>
<feature type="compositionally biased region" description="Basic residues" evidence="5">
    <location>
        <begin position="529"/>
        <end position="540"/>
    </location>
</feature>
<dbReference type="PROSITE" id="PS50303">
    <property type="entry name" value="PUM_HD"/>
    <property type="match status" value="1"/>
</dbReference>
<dbReference type="GO" id="GO:0003730">
    <property type="term" value="F:mRNA 3'-UTR binding"/>
    <property type="evidence" value="ECO:0007669"/>
    <property type="project" value="TreeGrafter"/>
</dbReference>
<organism evidence="7 8">
    <name type="scientific">Pristionchus fissidentatus</name>
    <dbReference type="NCBI Taxonomy" id="1538716"/>
    <lineage>
        <taxon>Eukaryota</taxon>
        <taxon>Metazoa</taxon>
        <taxon>Ecdysozoa</taxon>
        <taxon>Nematoda</taxon>
        <taxon>Chromadorea</taxon>
        <taxon>Rhabditida</taxon>
        <taxon>Rhabditina</taxon>
        <taxon>Diplogasteromorpha</taxon>
        <taxon>Diplogasteroidea</taxon>
        <taxon>Neodiplogasteridae</taxon>
        <taxon>Pristionchus</taxon>
    </lineage>
</organism>
<feature type="repeat" description="Pumilio" evidence="4">
    <location>
        <begin position="263"/>
        <end position="304"/>
    </location>
</feature>
<dbReference type="EMBL" id="BTSY01000002">
    <property type="protein sequence ID" value="GMT15549.1"/>
    <property type="molecule type" value="Genomic_DNA"/>
</dbReference>
<accession>A0AAV5VCG3</accession>
<dbReference type="GO" id="GO:0030154">
    <property type="term" value="P:cell differentiation"/>
    <property type="evidence" value="ECO:0007669"/>
    <property type="project" value="UniProtKB-KW"/>
</dbReference>
<keyword evidence="8" id="KW-1185">Reference proteome</keyword>
<evidence type="ECO:0000256" key="2">
    <source>
        <dbReference type="ARBA" id="ARBA00022737"/>
    </source>
</evidence>
<dbReference type="PROSITE" id="PS50302">
    <property type="entry name" value="PUM"/>
    <property type="match status" value="5"/>
</dbReference>
<dbReference type="AlphaFoldDB" id="A0AAV5VCG3"/>
<evidence type="ECO:0000313" key="7">
    <source>
        <dbReference type="EMBL" id="GMT15549.1"/>
    </source>
</evidence>
<feature type="compositionally biased region" description="Basic and acidic residues" evidence="5">
    <location>
        <begin position="68"/>
        <end position="79"/>
    </location>
</feature>
<proteinExistence type="predicted"/>
<keyword evidence="2" id="KW-0677">Repeat</keyword>
<dbReference type="Gene3D" id="1.25.10.10">
    <property type="entry name" value="Leucine-rich Repeat Variant"/>
    <property type="match status" value="1"/>
</dbReference>
<evidence type="ECO:0000256" key="4">
    <source>
        <dbReference type="PROSITE-ProRule" id="PRU00317"/>
    </source>
</evidence>
<feature type="region of interest" description="Disordered" evidence="5">
    <location>
        <begin position="44"/>
        <end position="82"/>
    </location>
</feature>
<feature type="region of interest" description="Disordered" evidence="5">
    <location>
        <begin position="515"/>
        <end position="566"/>
    </location>
</feature>
<feature type="region of interest" description="Disordered" evidence="5">
    <location>
        <begin position="1"/>
        <end position="30"/>
    </location>
</feature>
<evidence type="ECO:0000256" key="5">
    <source>
        <dbReference type="SAM" id="MobiDB-lite"/>
    </source>
</evidence>
<keyword evidence="3" id="KW-0221">Differentiation</keyword>
<protein>
    <recommendedName>
        <fullName evidence="6">PUM-HD domain-containing protein</fullName>
    </recommendedName>
</protein>
<dbReference type="InterPro" id="IPR001313">
    <property type="entry name" value="Pumilio_RNA-bd_rpt"/>
</dbReference>
<gene>
    <name evidence="7" type="ORF">PFISCL1PPCAC_6846</name>
</gene>
<name>A0AAV5VCG3_9BILA</name>
<feature type="repeat" description="Pumilio" evidence="4">
    <location>
        <begin position="226"/>
        <end position="262"/>
    </location>
</feature>
<dbReference type="InterPro" id="IPR016024">
    <property type="entry name" value="ARM-type_fold"/>
</dbReference>
<feature type="domain" description="PUM-HD" evidence="6">
    <location>
        <begin position="88"/>
        <end position="511"/>
    </location>
</feature>
<sequence>MAPVYSPIVGGHQTGIAASSSRMCRKNSEGSPMALERRFTNTAHFIPSRSPPTPPLSSPSYHPHSRNHLSDESRDDSNRSYEFGGRVHHRNFTLPAGSFDFQSGQITYSFERILDEGLFEKFAKDKAGCHFLQENYPSEGTPLRVRLFEEMDREGGVFFQELCQDVFANFFVQRMIEKSTGEEQEWIVRSIGPSMFALCLNRYSCRVVQKALEDLPLETKVPLLGELQCADLVILALDANANHVIQKVFSSFDLCHWSFIISELMKEKAFFQVVENKYGCRVIQLAIELLSSDSASSPGQIAYEHATQAATRRRIGSIVATGDEEEWVTVSCGTVENPTRSQLLQEMMGRLVEHCERLSSNEFANYIIQHVITAKCLALYRELIIERCLLCKLLSMSQEKYASHVVEKALEHATPLMLKEMMDEIFDGYVPHPETKKDALDILMFHQFGNYVVQRMLTICLGTSEGKNARLDEATRVHWLARLKDKINQNDRKLLRYSSGKKILDTLRSAGGLSPIRGGLLRESPRRYNDHHRNHHHHHNSSSDYHSQSNANNNSPHSLRIPDQYR</sequence>
<keyword evidence="1" id="KW-0217">Developmental protein</keyword>
<reference evidence="7" key="1">
    <citation type="submission" date="2023-10" db="EMBL/GenBank/DDBJ databases">
        <title>Genome assembly of Pristionchus species.</title>
        <authorList>
            <person name="Yoshida K."/>
            <person name="Sommer R.J."/>
        </authorList>
    </citation>
    <scope>NUCLEOTIDE SEQUENCE</scope>
    <source>
        <strain evidence="7">RS5133</strain>
    </source>
</reference>
<dbReference type="Pfam" id="PF00806">
    <property type="entry name" value="PUF"/>
    <property type="match status" value="8"/>
</dbReference>
<comment type="caution">
    <text evidence="7">The sequence shown here is derived from an EMBL/GenBank/DDBJ whole genome shotgun (WGS) entry which is preliminary data.</text>
</comment>
<dbReference type="GO" id="GO:0010608">
    <property type="term" value="P:post-transcriptional regulation of gene expression"/>
    <property type="evidence" value="ECO:0007669"/>
    <property type="project" value="TreeGrafter"/>
</dbReference>